<gene>
    <name evidence="2" type="ORF">PQO03_18075</name>
</gene>
<organism evidence="2 3">
    <name type="scientific">Lentisphaera profundi</name>
    <dbReference type="NCBI Taxonomy" id="1658616"/>
    <lineage>
        <taxon>Bacteria</taxon>
        <taxon>Pseudomonadati</taxon>
        <taxon>Lentisphaerota</taxon>
        <taxon>Lentisphaeria</taxon>
        <taxon>Lentisphaerales</taxon>
        <taxon>Lentisphaeraceae</taxon>
        <taxon>Lentisphaera</taxon>
    </lineage>
</organism>
<feature type="domain" description="Glycosyl hydrolase family 32 C-terminal" evidence="1">
    <location>
        <begin position="55"/>
        <end position="185"/>
    </location>
</feature>
<dbReference type="RefSeq" id="WP_274152303.1">
    <property type="nucleotide sequence ID" value="NZ_CP117812.1"/>
</dbReference>
<name>A0ABY7VY67_9BACT</name>
<dbReference type="EMBL" id="CP117812">
    <property type="protein sequence ID" value="WDE97736.1"/>
    <property type="molecule type" value="Genomic_DNA"/>
</dbReference>
<protein>
    <submittedName>
        <fullName evidence="2">GH32 C-terminal domain-containing protein</fullName>
    </submittedName>
</protein>
<dbReference type="Gene3D" id="2.60.120.560">
    <property type="entry name" value="Exo-inulinase, domain 1"/>
    <property type="match status" value="1"/>
</dbReference>
<dbReference type="SUPFAM" id="SSF49899">
    <property type="entry name" value="Concanavalin A-like lectins/glucanases"/>
    <property type="match status" value="1"/>
</dbReference>
<dbReference type="Proteomes" id="UP001214250">
    <property type="component" value="Chromosome 2"/>
</dbReference>
<dbReference type="PANTHER" id="PTHR42800">
    <property type="entry name" value="EXOINULINASE INUD (AFU_ORTHOLOGUE AFUA_5G00480)"/>
    <property type="match status" value="1"/>
</dbReference>
<keyword evidence="3" id="KW-1185">Reference proteome</keyword>
<evidence type="ECO:0000313" key="3">
    <source>
        <dbReference type="Proteomes" id="UP001214250"/>
    </source>
</evidence>
<proteinExistence type="predicted"/>
<reference evidence="2 3" key="1">
    <citation type="submission" date="2023-02" db="EMBL/GenBank/DDBJ databases">
        <title>Genome sequence of Lentisphaera profundi SAORIC-696.</title>
        <authorList>
            <person name="Kim e."/>
            <person name="Cho J.-C."/>
            <person name="Choi A."/>
            <person name="Kang I."/>
        </authorList>
    </citation>
    <scope>NUCLEOTIDE SEQUENCE [LARGE SCALE GENOMIC DNA]</scope>
    <source>
        <strain evidence="2 3">SAORIC-696</strain>
    </source>
</reference>
<accession>A0ABY7VY67</accession>
<dbReference type="InterPro" id="IPR013320">
    <property type="entry name" value="ConA-like_dom_sf"/>
</dbReference>
<evidence type="ECO:0000259" key="1">
    <source>
        <dbReference type="Pfam" id="PF08244"/>
    </source>
</evidence>
<sequence>MGPDSHNVGQSGWMNTRDLFTKAKMPFTQQMSTLVELSLRTTPDGIRMFRNPVKEIESLYAKSETLKNISAKEANAKLASLSPELIDMTVEFAPSGSFDLNVRGEKITYNAKNKLIIFTNMTRKARIAAKNAEIAKLPKEKQKYEKDDSIRHIPAPTVDGKAIIRTLIDKASVEVFINNGQVAGSFVTLIDKDNHKIAIEGEDAMKFDSIIVHELKSAWDHIK</sequence>
<evidence type="ECO:0000313" key="2">
    <source>
        <dbReference type="EMBL" id="WDE97736.1"/>
    </source>
</evidence>
<dbReference type="Pfam" id="PF08244">
    <property type="entry name" value="Glyco_hydro_32C"/>
    <property type="match status" value="1"/>
</dbReference>
<dbReference type="PANTHER" id="PTHR42800:SF1">
    <property type="entry name" value="EXOINULINASE INUD (AFU_ORTHOLOGUE AFUA_5G00480)"/>
    <property type="match status" value="1"/>
</dbReference>
<dbReference type="InterPro" id="IPR013189">
    <property type="entry name" value="Glyco_hydro_32_C"/>
</dbReference>